<dbReference type="AlphaFoldDB" id="A0A0C3G3J6"/>
<organism evidence="1 2">
    <name type="scientific">Piloderma croceum (strain F 1598)</name>
    <dbReference type="NCBI Taxonomy" id="765440"/>
    <lineage>
        <taxon>Eukaryota</taxon>
        <taxon>Fungi</taxon>
        <taxon>Dikarya</taxon>
        <taxon>Basidiomycota</taxon>
        <taxon>Agaricomycotina</taxon>
        <taxon>Agaricomycetes</taxon>
        <taxon>Agaricomycetidae</taxon>
        <taxon>Atheliales</taxon>
        <taxon>Atheliaceae</taxon>
        <taxon>Piloderma</taxon>
    </lineage>
</organism>
<dbReference type="PROSITE" id="PS51257">
    <property type="entry name" value="PROKAR_LIPOPROTEIN"/>
    <property type="match status" value="1"/>
</dbReference>
<name>A0A0C3G3J6_PILCF</name>
<reference evidence="1 2" key="1">
    <citation type="submission" date="2014-04" db="EMBL/GenBank/DDBJ databases">
        <authorList>
            <consortium name="DOE Joint Genome Institute"/>
            <person name="Kuo A."/>
            <person name="Tarkka M."/>
            <person name="Buscot F."/>
            <person name="Kohler A."/>
            <person name="Nagy L.G."/>
            <person name="Floudas D."/>
            <person name="Copeland A."/>
            <person name="Barry K.W."/>
            <person name="Cichocki N."/>
            <person name="Veneault-Fourrey C."/>
            <person name="LaButti K."/>
            <person name="Lindquist E.A."/>
            <person name="Lipzen A."/>
            <person name="Lundell T."/>
            <person name="Morin E."/>
            <person name="Murat C."/>
            <person name="Sun H."/>
            <person name="Tunlid A."/>
            <person name="Henrissat B."/>
            <person name="Grigoriev I.V."/>
            <person name="Hibbett D.S."/>
            <person name="Martin F."/>
            <person name="Nordberg H.P."/>
            <person name="Cantor M.N."/>
            <person name="Hua S.X."/>
        </authorList>
    </citation>
    <scope>NUCLEOTIDE SEQUENCE [LARGE SCALE GENOMIC DNA]</scope>
    <source>
        <strain evidence="1 2">F 1598</strain>
    </source>
</reference>
<evidence type="ECO:0000313" key="1">
    <source>
        <dbReference type="EMBL" id="KIM86479.1"/>
    </source>
</evidence>
<reference evidence="2" key="2">
    <citation type="submission" date="2015-01" db="EMBL/GenBank/DDBJ databases">
        <title>Evolutionary Origins and Diversification of the Mycorrhizal Mutualists.</title>
        <authorList>
            <consortium name="DOE Joint Genome Institute"/>
            <consortium name="Mycorrhizal Genomics Consortium"/>
            <person name="Kohler A."/>
            <person name="Kuo A."/>
            <person name="Nagy L.G."/>
            <person name="Floudas D."/>
            <person name="Copeland A."/>
            <person name="Barry K.W."/>
            <person name="Cichocki N."/>
            <person name="Veneault-Fourrey C."/>
            <person name="LaButti K."/>
            <person name="Lindquist E.A."/>
            <person name="Lipzen A."/>
            <person name="Lundell T."/>
            <person name="Morin E."/>
            <person name="Murat C."/>
            <person name="Riley R."/>
            <person name="Ohm R."/>
            <person name="Sun H."/>
            <person name="Tunlid A."/>
            <person name="Henrissat B."/>
            <person name="Grigoriev I.V."/>
            <person name="Hibbett D.S."/>
            <person name="Martin F."/>
        </authorList>
    </citation>
    <scope>NUCLEOTIDE SEQUENCE [LARGE SCALE GENOMIC DNA]</scope>
    <source>
        <strain evidence="2">F 1598</strain>
    </source>
</reference>
<dbReference type="InParanoid" id="A0A0C3G3J6"/>
<proteinExistence type="predicted"/>
<evidence type="ECO:0000313" key="2">
    <source>
        <dbReference type="Proteomes" id="UP000054166"/>
    </source>
</evidence>
<accession>A0A0C3G3J6</accession>
<gene>
    <name evidence="1" type="ORF">PILCRDRAFT_327880</name>
</gene>
<sequence length="56" mass="6127">MNEPIRIHFSSTSVIFGCKHRSPISTVWLNILSMIDLACTGHSQGIMKDSASTVHA</sequence>
<dbReference type="HOGENOM" id="CLU_3014985_0_0_1"/>
<protein>
    <submittedName>
        <fullName evidence="1">Uncharacterized protein</fullName>
    </submittedName>
</protein>
<dbReference type="EMBL" id="KN832982">
    <property type="protein sequence ID" value="KIM86479.1"/>
    <property type="molecule type" value="Genomic_DNA"/>
</dbReference>
<dbReference type="Proteomes" id="UP000054166">
    <property type="component" value="Unassembled WGS sequence"/>
</dbReference>
<keyword evidence="2" id="KW-1185">Reference proteome</keyword>